<evidence type="ECO:0000256" key="3">
    <source>
        <dbReference type="ARBA" id="ARBA00022989"/>
    </source>
</evidence>
<feature type="transmembrane region" description="Helical" evidence="5">
    <location>
        <begin position="375"/>
        <end position="394"/>
    </location>
</feature>
<feature type="transmembrane region" description="Helical" evidence="5">
    <location>
        <begin position="172"/>
        <end position="191"/>
    </location>
</feature>
<feature type="transmembrane region" description="Helical" evidence="5">
    <location>
        <begin position="349"/>
        <end position="369"/>
    </location>
</feature>
<evidence type="ECO:0000256" key="2">
    <source>
        <dbReference type="ARBA" id="ARBA00022692"/>
    </source>
</evidence>
<comment type="caution">
    <text evidence="7">The sequence shown here is derived from an EMBL/GenBank/DDBJ whole genome shotgun (WGS) entry which is preliminary data.</text>
</comment>
<dbReference type="Gene3D" id="1.20.1250.20">
    <property type="entry name" value="MFS general substrate transporter like domains"/>
    <property type="match status" value="1"/>
</dbReference>
<accession>A0AAQ4D9G8</accession>
<keyword evidence="8" id="KW-1185">Reference proteome</keyword>
<feature type="domain" description="Major facilitator superfamily (MFS) profile" evidence="6">
    <location>
        <begin position="95"/>
        <end position="487"/>
    </location>
</feature>
<evidence type="ECO:0000256" key="1">
    <source>
        <dbReference type="ARBA" id="ARBA00004141"/>
    </source>
</evidence>
<feature type="transmembrane region" description="Helical" evidence="5">
    <location>
        <begin position="428"/>
        <end position="451"/>
    </location>
</feature>
<organism evidence="7 8">
    <name type="scientific">Amblyomma americanum</name>
    <name type="common">Lone star tick</name>
    <dbReference type="NCBI Taxonomy" id="6943"/>
    <lineage>
        <taxon>Eukaryota</taxon>
        <taxon>Metazoa</taxon>
        <taxon>Ecdysozoa</taxon>
        <taxon>Arthropoda</taxon>
        <taxon>Chelicerata</taxon>
        <taxon>Arachnida</taxon>
        <taxon>Acari</taxon>
        <taxon>Parasitiformes</taxon>
        <taxon>Ixodida</taxon>
        <taxon>Ixodoidea</taxon>
        <taxon>Ixodidae</taxon>
        <taxon>Amblyomminae</taxon>
        <taxon>Amblyomma</taxon>
    </lineage>
</organism>
<evidence type="ECO:0000313" key="7">
    <source>
        <dbReference type="EMBL" id="KAK8759108.1"/>
    </source>
</evidence>
<feature type="transmembrane region" description="Helical" evidence="5">
    <location>
        <begin position="232"/>
        <end position="250"/>
    </location>
</feature>
<gene>
    <name evidence="7" type="ORF">V5799_003260</name>
</gene>
<dbReference type="AlphaFoldDB" id="A0AAQ4D9G8"/>
<name>A0AAQ4D9G8_AMBAM</name>
<dbReference type="PROSITE" id="PS00216">
    <property type="entry name" value="SUGAR_TRANSPORT_1"/>
    <property type="match status" value="1"/>
</dbReference>
<feature type="transmembrane region" description="Helical" evidence="5">
    <location>
        <begin position="262"/>
        <end position="279"/>
    </location>
</feature>
<dbReference type="SUPFAM" id="SSF103473">
    <property type="entry name" value="MFS general substrate transporter"/>
    <property type="match status" value="1"/>
</dbReference>
<protein>
    <recommendedName>
        <fullName evidence="6">Major facilitator superfamily (MFS) profile domain-containing protein</fullName>
    </recommendedName>
</protein>
<evidence type="ECO:0000313" key="8">
    <source>
        <dbReference type="Proteomes" id="UP001321473"/>
    </source>
</evidence>
<dbReference type="EMBL" id="JARKHS020033406">
    <property type="protein sequence ID" value="KAK8759108.1"/>
    <property type="molecule type" value="Genomic_DNA"/>
</dbReference>
<feature type="transmembrane region" description="Helical" evidence="5">
    <location>
        <begin position="197"/>
        <end position="220"/>
    </location>
</feature>
<keyword evidence="2 5" id="KW-0812">Transmembrane</keyword>
<dbReference type="PANTHER" id="PTHR24064">
    <property type="entry name" value="SOLUTE CARRIER FAMILY 22 MEMBER"/>
    <property type="match status" value="1"/>
</dbReference>
<evidence type="ECO:0000256" key="4">
    <source>
        <dbReference type="ARBA" id="ARBA00023136"/>
    </source>
</evidence>
<dbReference type="InterPro" id="IPR036259">
    <property type="entry name" value="MFS_trans_sf"/>
</dbReference>
<dbReference type="GO" id="GO:0022857">
    <property type="term" value="F:transmembrane transporter activity"/>
    <property type="evidence" value="ECO:0007669"/>
    <property type="project" value="InterPro"/>
</dbReference>
<feature type="transmembrane region" description="Helical" evidence="5">
    <location>
        <begin position="401"/>
        <end position="422"/>
    </location>
</feature>
<dbReference type="GO" id="GO:0016020">
    <property type="term" value="C:membrane"/>
    <property type="evidence" value="ECO:0007669"/>
    <property type="project" value="UniProtKB-SubCell"/>
</dbReference>
<dbReference type="InterPro" id="IPR020846">
    <property type="entry name" value="MFS_dom"/>
</dbReference>
<comment type="subcellular location">
    <subcellularLocation>
        <location evidence="1">Membrane</location>
        <topology evidence="1">Multi-pass membrane protein</topology>
    </subcellularLocation>
</comment>
<sequence length="487" mass="52421">MESSLWCRYLLIDLETSDCYDSADLTGHGLFQRKIQILTALSLAIVVGWSRAFTLSSPPVDHWCKPPAHLSHLSEAAWKNVGIPLEANGEPSSCNVFLLLESYDLSNNSADVVACEAWDYDKEHADSSVVSSWNLVCHRAWLLPAAEAMRASGAVFAAIAAGYAADHAGRKPVIIAATTTLLLATFGVSVLNSYSAYVAIGIILSGSAGALFAVTSLLFFELGTHAHRARQLCVAIIIGYAPISVLFMALRQTRLSWSQRQMTMASPTALAPLFYLFVVESPRWLISTKQFNRAEAQIAEAGAANRFGKHAEGVSILKRLRDMAGPKAESLRATLVAVLGITVVRRRAAIVFVSSFVVTFAFHALTATAGLTRALGSWVSLAAEAALFGSLLLVLNRLQRLVTLSANLSLLASCSCLASLAFRIEEEMFGSVFLVLARAFSLTGVTVNYIYVLELFPTALRGVFFGTSQAFGRLGATFAAVLKIVSE</sequence>
<dbReference type="PROSITE" id="PS50850">
    <property type="entry name" value="MFS"/>
    <property type="match status" value="1"/>
</dbReference>
<dbReference type="Pfam" id="PF00083">
    <property type="entry name" value="Sugar_tr"/>
    <property type="match status" value="1"/>
</dbReference>
<dbReference type="InterPro" id="IPR005829">
    <property type="entry name" value="Sugar_transporter_CS"/>
</dbReference>
<proteinExistence type="predicted"/>
<evidence type="ECO:0000259" key="6">
    <source>
        <dbReference type="PROSITE" id="PS50850"/>
    </source>
</evidence>
<keyword evidence="3 5" id="KW-1133">Transmembrane helix</keyword>
<dbReference type="InterPro" id="IPR005828">
    <property type="entry name" value="MFS_sugar_transport-like"/>
</dbReference>
<evidence type="ECO:0000256" key="5">
    <source>
        <dbReference type="SAM" id="Phobius"/>
    </source>
</evidence>
<reference evidence="7 8" key="1">
    <citation type="journal article" date="2023" name="Arcadia Sci">
        <title>De novo assembly of a long-read Amblyomma americanum tick genome.</title>
        <authorList>
            <person name="Chou S."/>
            <person name="Poskanzer K.E."/>
            <person name="Rollins M."/>
            <person name="Thuy-Boun P.S."/>
        </authorList>
    </citation>
    <scope>NUCLEOTIDE SEQUENCE [LARGE SCALE GENOMIC DNA]</scope>
    <source>
        <strain evidence="7">F_SG_1</strain>
        <tissue evidence="7">Salivary glands</tissue>
    </source>
</reference>
<keyword evidence="4 5" id="KW-0472">Membrane</keyword>
<dbReference type="Proteomes" id="UP001321473">
    <property type="component" value="Unassembled WGS sequence"/>
</dbReference>